<dbReference type="Pfam" id="PF01636">
    <property type="entry name" value="APH"/>
    <property type="match status" value="1"/>
</dbReference>
<feature type="domain" description="Aminoglycoside phosphotransferase" evidence="1">
    <location>
        <begin position="26"/>
        <end position="269"/>
    </location>
</feature>
<dbReference type="SUPFAM" id="SSF56112">
    <property type="entry name" value="Protein kinase-like (PK-like)"/>
    <property type="match status" value="1"/>
</dbReference>
<dbReference type="AlphaFoldDB" id="A0A1K2HP66"/>
<dbReference type="InterPro" id="IPR002575">
    <property type="entry name" value="Aminoglycoside_PTrfase"/>
</dbReference>
<dbReference type="Gene3D" id="3.30.200.20">
    <property type="entry name" value="Phosphorylase Kinase, domain 1"/>
    <property type="match status" value="1"/>
</dbReference>
<dbReference type="Gene3D" id="3.90.1200.10">
    <property type="match status" value="1"/>
</dbReference>
<name>A0A1K2HP66_9NEIS</name>
<sequence length="360" mass="40975">MERIQTLQQWLQSQLTQPFSLSEPIGDASSRRYFRLTLANGETRMVMDAPPERNALAPFIQMAERLQGAVRVPRVLAQELTQGFLLLDDLGDIDLQRALAALRPLADPALSQREQEEQERALCAQAEVLYRWVISDLLALQQQAPTEGLPVYDAQTMVDDLNRFAEWYADRHLGRPLAGEDLALWERARALLVARAQAQGKVLIHFDFHCRNLLVGHATGPQRGLAERVGIIDFQDARLGPICYDLASLLKDMYVQWPESLRLELVIRYWEGARQAGLPVPASFDAFYAEFEIMGVFRQIRTLGTFARLAHRDGKTQYLDDMPVAISYLRETCARYTELHPLYKLINKLTDFVPGVGYTF</sequence>
<dbReference type="STRING" id="1121279.SAMN02745887_03010"/>
<organism evidence="2 3">
    <name type="scientific">Chitinimonas taiwanensis DSM 18899</name>
    <dbReference type="NCBI Taxonomy" id="1121279"/>
    <lineage>
        <taxon>Bacteria</taxon>
        <taxon>Pseudomonadati</taxon>
        <taxon>Pseudomonadota</taxon>
        <taxon>Betaproteobacteria</taxon>
        <taxon>Neisseriales</taxon>
        <taxon>Chitinibacteraceae</taxon>
        <taxon>Chitinimonas</taxon>
    </lineage>
</organism>
<evidence type="ECO:0000259" key="1">
    <source>
        <dbReference type="Pfam" id="PF01636"/>
    </source>
</evidence>
<dbReference type="OrthoDB" id="9809275at2"/>
<dbReference type="RefSeq" id="WP_072429492.1">
    <property type="nucleotide sequence ID" value="NZ_FPKR01000012.1"/>
</dbReference>
<keyword evidence="3" id="KW-1185">Reference proteome</keyword>
<proteinExistence type="predicted"/>
<evidence type="ECO:0000313" key="3">
    <source>
        <dbReference type="Proteomes" id="UP000186513"/>
    </source>
</evidence>
<gene>
    <name evidence="2" type="ORF">SAMN02745887_03010</name>
</gene>
<reference evidence="2 3" key="1">
    <citation type="submission" date="2016-11" db="EMBL/GenBank/DDBJ databases">
        <authorList>
            <person name="Jaros S."/>
            <person name="Januszkiewicz K."/>
            <person name="Wedrychowicz H."/>
        </authorList>
    </citation>
    <scope>NUCLEOTIDE SEQUENCE [LARGE SCALE GENOMIC DNA]</scope>
    <source>
        <strain evidence="2 3">DSM 18899</strain>
    </source>
</reference>
<dbReference type="Proteomes" id="UP000186513">
    <property type="component" value="Unassembled WGS sequence"/>
</dbReference>
<evidence type="ECO:0000313" key="2">
    <source>
        <dbReference type="EMBL" id="SFZ78485.1"/>
    </source>
</evidence>
<dbReference type="EMBL" id="FPKR01000012">
    <property type="protein sequence ID" value="SFZ78485.1"/>
    <property type="molecule type" value="Genomic_DNA"/>
</dbReference>
<protein>
    <recommendedName>
        <fullName evidence="1">Aminoglycoside phosphotransferase domain-containing protein</fullName>
    </recommendedName>
</protein>
<dbReference type="InterPro" id="IPR011009">
    <property type="entry name" value="Kinase-like_dom_sf"/>
</dbReference>
<accession>A0A1K2HP66</accession>